<proteinExistence type="predicted"/>
<name>A0ABQ4S4A4_9HYPH</name>
<keyword evidence="1" id="KW-1133">Transmembrane helix</keyword>
<keyword evidence="1" id="KW-0812">Transmembrane</keyword>
<keyword evidence="3" id="KW-1185">Reference proteome</keyword>
<protein>
    <submittedName>
        <fullName evidence="2">Uncharacterized protein</fullName>
    </submittedName>
</protein>
<dbReference type="Proteomes" id="UP001055125">
    <property type="component" value="Unassembled WGS sequence"/>
</dbReference>
<gene>
    <name evidence="2" type="ORF">OCOJLMKI_5153</name>
</gene>
<organism evidence="2 3">
    <name type="scientific">Methylobacterium iners</name>
    <dbReference type="NCBI Taxonomy" id="418707"/>
    <lineage>
        <taxon>Bacteria</taxon>
        <taxon>Pseudomonadati</taxon>
        <taxon>Pseudomonadota</taxon>
        <taxon>Alphaproteobacteria</taxon>
        <taxon>Hyphomicrobiales</taxon>
        <taxon>Methylobacteriaceae</taxon>
        <taxon>Methylobacterium</taxon>
    </lineage>
</organism>
<reference evidence="2" key="1">
    <citation type="journal article" date="2021" name="Front. Microbiol.">
        <title>Comprehensive Comparative Genomics and Phenotyping of Methylobacterium Species.</title>
        <authorList>
            <person name="Alessa O."/>
            <person name="Ogura Y."/>
            <person name="Fujitani Y."/>
            <person name="Takami H."/>
            <person name="Hayashi T."/>
            <person name="Sahin N."/>
            <person name="Tani A."/>
        </authorList>
    </citation>
    <scope>NUCLEOTIDE SEQUENCE</scope>
    <source>
        <strain evidence="2">DSM 19015</strain>
    </source>
</reference>
<feature type="transmembrane region" description="Helical" evidence="1">
    <location>
        <begin position="18"/>
        <end position="36"/>
    </location>
</feature>
<dbReference type="EMBL" id="BPQP01000128">
    <property type="protein sequence ID" value="GJD97914.1"/>
    <property type="molecule type" value="Genomic_DNA"/>
</dbReference>
<keyword evidence="1" id="KW-0472">Membrane</keyword>
<reference evidence="2" key="2">
    <citation type="submission" date="2021-08" db="EMBL/GenBank/DDBJ databases">
        <authorList>
            <person name="Tani A."/>
            <person name="Ola A."/>
            <person name="Ogura Y."/>
            <person name="Katsura K."/>
            <person name="Hayashi T."/>
        </authorList>
    </citation>
    <scope>NUCLEOTIDE SEQUENCE</scope>
    <source>
        <strain evidence="2">DSM 19015</strain>
    </source>
</reference>
<evidence type="ECO:0000313" key="3">
    <source>
        <dbReference type="Proteomes" id="UP001055125"/>
    </source>
</evidence>
<sequence length="38" mass="3956">MEDPVEGPRESGEWKSLAFAYAMIVVGAGVVVYGVIAG</sequence>
<evidence type="ECO:0000313" key="2">
    <source>
        <dbReference type="EMBL" id="GJD97914.1"/>
    </source>
</evidence>
<accession>A0ABQ4S4A4</accession>
<comment type="caution">
    <text evidence="2">The sequence shown here is derived from an EMBL/GenBank/DDBJ whole genome shotgun (WGS) entry which is preliminary data.</text>
</comment>
<evidence type="ECO:0000256" key="1">
    <source>
        <dbReference type="SAM" id="Phobius"/>
    </source>
</evidence>